<organism evidence="2 3">
    <name type="scientific">Mediterraneibacter gnavus</name>
    <name type="common">Ruminococcus gnavus</name>
    <dbReference type="NCBI Taxonomy" id="33038"/>
    <lineage>
        <taxon>Bacteria</taxon>
        <taxon>Bacillati</taxon>
        <taxon>Bacillota</taxon>
        <taxon>Clostridia</taxon>
        <taxon>Lachnospirales</taxon>
        <taxon>Lachnospiraceae</taxon>
        <taxon>Mediterraneibacter</taxon>
    </lineage>
</organism>
<dbReference type="Pfam" id="PF13304">
    <property type="entry name" value="AAA_21"/>
    <property type="match status" value="1"/>
</dbReference>
<accession>A0A2N5P8J8</accession>
<proteinExistence type="predicted"/>
<comment type="caution">
    <text evidence="2">The sequence shown here is derived from an EMBL/GenBank/DDBJ whole genome shotgun (WGS) entry which is preliminary data.</text>
</comment>
<protein>
    <recommendedName>
        <fullName evidence="1">ATPase AAA-type core domain-containing protein</fullName>
    </recommendedName>
</protein>
<dbReference type="GO" id="GO:0006302">
    <property type="term" value="P:double-strand break repair"/>
    <property type="evidence" value="ECO:0007669"/>
    <property type="project" value="TreeGrafter"/>
</dbReference>
<dbReference type="AlphaFoldDB" id="A0A2N5P8J8"/>
<dbReference type="InterPro" id="IPR027417">
    <property type="entry name" value="P-loop_NTPase"/>
</dbReference>
<dbReference type="RefSeq" id="WP_101884315.1">
    <property type="nucleotide sequence ID" value="NZ_JANFXP010000007.1"/>
</dbReference>
<dbReference type="EMBL" id="NIHT01000034">
    <property type="protein sequence ID" value="PLT71473.1"/>
    <property type="molecule type" value="Genomic_DNA"/>
</dbReference>
<dbReference type="GO" id="GO:0005524">
    <property type="term" value="F:ATP binding"/>
    <property type="evidence" value="ECO:0007669"/>
    <property type="project" value="InterPro"/>
</dbReference>
<dbReference type="GO" id="GO:0016887">
    <property type="term" value="F:ATP hydrolysis activity"/>
    <property type="evidence" value="ECO:0007669"/>
    <property type="project" value="InterPro"/>
</dbReference>
<dbReference type="PANTHER" id="PTHR32182">
    <property type="entry name" value="DNA REPLICATION AND REPAIR PROTEIN RECF"/>
    <property type="match status" value="1"/>
</dbReference>
<name>A0A2N5P8J8_MEDGN</name>
<sequence>MKLLHLYIEKYKKYEKQHIFFSKDTSSCYQNELFNSIQITLFAGENGSGKTTILSFIAKIFRYIQRFRDRIPCDFSLAYTIETDGKEHSIILEKIESNITISIDTILYHLMKYDIRTKSYKYDLSIYDKQITYDEIKPYLPANVLVLGFDVDYDRISYSHNYYGDRLVNFRSIDSAYTTSAIGSDFSLGILNTILQSTQNLELQNIFKCMGFEFAPFVDVYFNFTSDDWNSDLNKSKIEKKYFYEEYWKHYIDKEVGMNSRINLSIFFREQKNIDIFSYFINHNYIYINEFYIVKNFSYIPISGMSTGEKSFLYHLFFIVDKIRNNSLIIWEEPETHLNQLWSRQLIPLLTYMFRKYNVHFLLSSHEITLINCLFPNQIILLNSTDIKYPDFQTFLANENEIIFKLYKPKVYNPFEEYIIEKINSCNKDDLKELLNNIGESFLKFLIYQQINK</sequence>
<reference evidence="2 3" key="1">
    <citation type="journal article" date="2017" name="Genome Med.">
        <title>A novel Ruminococcus gnavus clade enriched in inflammatory bowel disease patients.</title>
        <authorList>
            <person name="Hall A.B."/>
            <person name="Yassour M."/>
            <person name="Sauk J."/>
            <person name="Garner A."/>
            <person name="Jiang X."/>
            <person name="Arthur T."/>
            <person name="Lagoudas G.K."/>
            <person name="Vatanen T."/>
            <person name="Fornelos N."/>
            <person name="Wilson R."/>
            <person name="Bertha M."/>
            <person name="Cohen M."/>
            <person name="Garber J."/>
            <person name="Khalili H."/>
            <person name="Gevers D."/>
            <person name="Ananthakrishnan A.N."/>
            <person name="Kugathasan S."/>
            <person name="Lander E.S."/>
            <person name="Blainey P."/>
            <person name="Vlamakis H."/>
            <person name="Xavier R.J."/>
            <person name="Huttenhower C."/>
        </authorList>
    </citation>
    <scope>NUCLEOTIDE SEQUENCE [LARGE SCALE GENOMIC DNA]</scope>
    <source>
        <strain evidence="2 3">RJX1125</strain>
    </source>
</reference>
<evidence type="ECO:0000313" key="2">
    <source>
        <dbReference type="EMBL" id="PLT71473.1"/>
    </source>
</evidence>
<gene>
    <name evidence="2" type="ORF">CDL23_14960</name>
</gene>
<dbReference type="Proteomes" id="UP000235093">
    <property type="component" value="Unassembled WGS sequence"/>
</dbReference>
<evidence type="ECO:0000259" key="1">
    <source>
        <dbReference type="Pfam" id="PF13304"/>
    </source>
</evidence>
<dbReference type="GO" id="GO:0000731">
    <property type="term" value="P:DNA synthesis involved in DNA repair"/>
    <property type="evidence" value="ECO:0007669"/>
    <property type="project" value="TreeGrafter"/>
</dbReference>
<dbReference type="SUPFAM" id="SSF52540">
    <property type="entry name" value="P-loop containing nucleoside triphosphate hydrolases"/>
    <property type="match status" value="1"/>
</dbReference>
<dbReference type="InterPro" id="IPR003959">
    <property type="entry name" value="ATPase_AAA_core"/>
</dbReference>
<evidence type="ECO:0000313" key="3">
    <source>
        <dbReference type="Proteomes" id="UP000235093"/>
    </source>
</evidence>
<dbReference type="Gene3D" id="3.40.50.300">
    <property type="entry name" value="P-loop containing nucleotide triphosphate hydrolases"/>
    <property type="match status" value="1"/>
</dbReference>
<dbReference type="PANTHER" id="PTHR32182:SF0">
    <property type="entry name" value="DNA REPLICATION AND REPAIR PROTEIN RECF"/>
    <property type="match status" value="1"/>
</dbReference>
<feature type="domain" description="ATPase AAA-type core" evidence="1">
    <location>
        <begin position="299"/>
        <end position="371"/>
    </location>
</feature>